<dbReference type="Proteomes" id="UP000002028">
    <property type="component" value="Chromosome"/>
</dbReference>
<name>D2QCM0_SPILD</name>
<reference evidence="1 2" key="1">
    <citation type="journal article" date="2010" name="Stand. Genomic Sci.">
        <title>Complete genome sequence of Spirosoma linguale type strain (1).</title>
        <authorList>
            <person name="Lail K."/>
            <person name="Sikorski J."/>
            <person name="Saunders E."/>
            <person name="Lapidus A."/>
            <person name="Glavina Del Rio T."/>
            <person name="Copeland A."/>
            <person name="Tice H."/>
            <person name="Cheng J.-F."/>
            <person name="Lucas S."/>
            <person name="Nolan M."/>
            <person name="Bruce D."/>
            <person name="Goodwin L."/>
            <person name="Pitluck S."/>
            <person name="Ivanova N."/>
            <person name="Mavromatis K."/>
            <person name="Ovchinnikova G."/>
            <person name="Pati A."/>
            <person name="Chen A."/>
            <person name="Palaniappan K."/>
            <person name="Land M."/>
            <person name="Hauser L."/>
            <person name="Chang Y.-J."/>
            <person name="Jeffries C.D."/>
            <person name="Chain P."/>
            <person name="Brettin T."/>
            <person name="Detter J.C."/>
            <person name="Schuetze A."/>
            <person name="Rohde M."/>
            <person name="Tindall B.J."/>
            <person name="Goeker M."/>
            <person name="Bristow J."/>
            <person name="Eisen J.A."/>
            <person name="Markowitz V."/>
            <person name="Hugenholtz P."/>
            <person name="Kyrpides N.C."/>
            <person name="Klenk H.-P."/>
            <person name="Chen F."/>
        </authorList>
    </citation>
    <scope>NUCLEOTIDE SEQUENCE [LARGE SCALE GENOMIC DNA]</scope>
    <source>
        <strain evidence="2">ATCC 33905 / DSM 74 / LMG 10896 / Claus 1</strain>
    </source>
</reference>
<protein>
    <submittedName>
        <fullName evidence="1">Uncharacterized protein</fullName>
    </submittedName>
</protein>
<evidence type="ECO:0000313" key="1">
    <source>
        <dbReference type="EMBL" id="ADB38025.1"/>
    </source>
</evidence>
<dbReference type="eggNOG" id="ENOG502ZN1B">
    <property type="taxonomic scope" value="Bacteria"/>
</dbReference>
<accession>D2QCM0</accession>
<proteinExistence type="predicted"/>
<dbReference type="KEGG" id="sli:Slin_1980"/>
<gene>
    <name evidence="1" type="ordered locus">Slin_1980</name>
</gene>
<dbReference type="STRING" id="504472.Slin_1980"/>
<dbReference type="HOGENOM" id="CLU_745782_0_0_10"/>
<keyword evidence="2" id="KW-1185">Reference proteome</keyword>
<evidence type="ECO:0000313" key="2">
    <source>
        <dbReference type="Proteomes" id="UP000002028"/>
    </source>
</evidence>
<dbReference type="EMBL" id="CP001769">
    <property type="protein sequence ID" value="ADB38025.1"/>
    <property type="molecule type" value="Genomic_DNA"/>
</dbReference>
<dbReference type="AlphaFoldDB" id="D2QCM0"/>
<organism evidence="1 2">
    <name type="scientific">Spirosoma linguale (strain ATCC 33905 / DSM 74 / LMG 10896 / Claus 1)</name>
    <dbReference type="NCBI Taxonomy" id="504472"/>
    <lineage>
        <taxon>Bacteria</taxon>
        <taxon>Pseudomonadati</taxon>
        <taxon>Bacteroidota</taxon>
        <taxon>Cytophagia</taxon>
        <taxon>Cytophagales</taxon>
        <taxon>Cytophagaceae</taxon>
        <taxon>Spirosoma</taxon>
    </lineage>
</organism>
<dbReference type="RefSeq" id="WP_012926574.1">
    <property type="nucleotide sequence ID" value="NC_013730.1"/>
</dbReference>
<sequence length="371" mass="42526">MRPKSTLHPSLYTLLYTTLKERFIKEEWPIEGGLPGEEFAVWQKEDKRGVHVVTNLFGVNFRYFYERKGVAEDGQPIVIYNDLLIPVFRYLGCIGEEIAALMLDFYKNFKVPAEVISAQAQQPPVKRRTKKNVKKGEKNYAINNTGQYIAAETLQQKTVHNYNYYGTVPDTLNDISAVVYEFYEHIGKGNHAGYEAAWLLLSDSFKDRIWNKMAKESGTGKTGLDLFKDGYYFHRSLKETHVFNLKVYPTLAQCMVYFENELELPHIEELADISKISIKNVRMLIKKIEALAGVVEQFGGKGFSNKALFRLFYPTASETIWFEHGMDHIALKSAYPITTSTSVSCLLKCRLVKEGDAWLIDGLLPFHCRQV</sequence>